<name>A0A914WDK8_9BILA</name>
<proteinExistence type="predicted"/>
<dbReference type="Proteomes" id="UP000887566">
    <property type="component" value="Unplaced"/>
</dbReference>
<evidence type="ECO:0000313" key="3">
    <source>
        <dbReference type="WBParaSite" id="PSAMB.scaffold3816size16783.g22636.t1"/>
    </source>
</evidence>
<keyword evidence="2" id="KW-1185">Reference proteome</keyword>
<feature type="compositionally biased region" description="Basic and acidic residues" evidence="1">
    <location>
        <begin position="12"/>
        <end position="22"/>
    </location>
</feature>
<dbReference type="AlphaFoldDB" id="A0A914WDK8"/>
<organism evidence="2 3">
    <name type="scientific">Plectus sambesii</name>
    <dbReference type="NCBI Taxonomy" id="2011161"/>
    <lineage>
        <taxon>Eukaryota</taxon>
        <taxon>Metazoa</taxon>
        <taxon>Ecdysozoa</taxon>
        <taxon>Nematoda</taxon>
        <taxon>Chromadorea</taxon>
        <taxon>Plectida</taxon>
        <taxon>Plectina</taxon>
        <taxon>Plectoidea</taxon>
        <taxon>Plectidae</taxon>
        <taxon>Plectus</taxon>
    </lineage>
</organism>
<protein>
    <submittedName>
        <fullName evidence="3">HTH araC/xylS-type domain-containing protein</fullName>
    </submittedName>
</protein>
<sequence length="150" mass="16666">MNVAKRTVASGDPRDIGSERIRGARGPGHRGPAGPISYSPQSSWLIQVSSVRFRPFDQVSAAARTFERTSAFDCPAQWRATSVRVAAFRLAKTLTRTRNSRSLSERFRQLTGVSPRRYFEPVSALLLSCGRHYCHCDCLSPARKPPRCDG</sequence>
<evidence type="ECO:0000256" key="1">
    <source>
        <dbReference type="SAM" id="MobiDB-lite"/>
    </source>
</evidence>
<reference evidence="3" key="1">
    <citation type="submission" date="2022-11" db="UniProtKB">
        <authorList>
            <consortium name="WormBaseParasite"/>
        </authorList>
    </citation>
    <scope>IDENTIFICATION</scope>
</reference>
<feature type="region of interest" description="Disordered" evidence="1">
    <location>
        <begin position="1"/>
        <end position="37"/>
    </location>
</feature>
<dbReference type="WBParaSite" id="PSAMB.scaffold3816size16783.g22636.t1">
    <property type="protein sequence ID" value="PSAMB.scaffold3816size16783.g22636.t1"/>
    <property type="gene ID" value="PSAMB.scaffold3816size16783.g22636"/>
</dbReference>
<accession>A0A914WDK8</accession>
<evidence type="ECO:0000313" key="2">
    <source>
        <dbReference type="Proteomes" id="UP000887566"/>
    </source>
</evidence>